<accession>A0ABT2ER75</accession>
<organism evidence="2 3">
    <name type="scientific">Candidatus Fervidibacter sacchari</name>
    <dbReference type="NCBI Taxonomy" id="1448929"/>
    <lineage>
        <taxon>Bacteria</taxon>
        <taxon>Candidatus Fervidibacterota</taxon>
        <taxon>Candidatus Fervidibacter</taxon>
    </lineage>
</organism>
<dbReference type="Pfam" id="PF01927">
    <property type="entry name" value="Mut7-C"/>
    <property type="match status" value="1"/>
</dbReference>
<name>A0ABT2ER75_9BACT</name>
<keyword evidence="3" id="KW-1185">Reference proteome</keyword>
<gene>
    <name evidence="2" type="ORF">M2350_002875</name>
</gene>
<protein>
    <submittedName>
        <fullName evidence="2">Uncharacterized protein with PIN domain</fullName>
    </submittedName>
</protein>
<feature type="domain" description="Mut7-C RNAse" evidence="1">
    <location>
        <begin position="1"/>
        <end position="148"/>
    </location>
</feature>
<dbReference type="PANTHER" id="PTHR39081">
    <property type="entry name" value="MUT7-C DOMAIN-CONTAINING PROTEIN"/>
    <property type="match status" value="1"/>
</dbReference>
<evidence type="ECO:0000259" key="1">
    <source>
        <dbReference type="Pfam" id="PF01927"/>
    </source>
</evidence>
<proteinExistence type="predicted"/>
<comment type="caution">
    <text evidence="2">The sequence shown here is derived from an EMBL/GenBank/DDBJ whole genome shotgun (WGS) entry which is preliminary data.</text>
</comment>
<dbReference type="EMBL" id="JANUCP010000005">
    <property type="protein sequence ID" value="MCS3920446.1"/>
    <property type="molecule type" value="Genomic_DNA"/>
</dbReference>
<dbReference type="PANTHER" id="PTHR39081:SF1">
    <property type="entry name" value="MUT7-C RNASE DOMAIN-CONTAINING PROTEIN"/>
    <property type="match status" value="1"/>
</dbReference>
<dbReference type="Proteomes" id="UP001204798">
    <property type="component" value="Unassembled WGS sequence"/>
</dbReference>
<evidence type="ECO:0000313" key="3">
    <source>
        <dbReference type="Proteomes" id="UP001204798"/>
    </source>
</evidence>
<evidence type="ECO:0000313" key="2">
    <source>
        <dbReference type="EMBL" id="MCS3920446.1"/>
    </source>
</evidence>
<sequence length="169" mass="19887">MRFVADVMLGKLARWLRILGYDVAYDPNADDEQLVQQAVSEKRILLTKDRHLVERWRKKLRLNGYLLLTSDDWREQLKQTVAHFGLDIHNRRHTRCPDCNGILKEVAKEAVRYRVPFFVFTQHEHFAQCSQCGKIYWAGSHYERMNAALDELLRDAIPKSEDTNEVDNS</sequence>
<reference evidence="2 3" key="1">
    <citation type="submission" date="2022-08" db="EMBL/GenBank/DDBJ databases">
        <title>Bacterial and archaeal communities from various locations to study Microbial Dark Matter (Phase II).</title>
        <authorList>
            <person name="Stepanauskas R."/>
        </authorList>
    </citation>
    <scope>NUCLEOTIDE SEQUENCE [LARGE SCALE GENOMIC DNA]</scope>
    <source>
        <strain evidence="2 3">PD1</strain>
    </source>
</reference>
<dbReference type="RefSeq" id="WP_259099664.1">
    <property type="nucleotide sequence ID" value="NZ_CP130454.1"/>
</dbReference>
<dbReference type="InterPro" id="IPR002782">
    <property type="entry name" value="Mut7-C_RNAse_dom"/>
</dbReference>